<reference evidence="5" key="1">
    <citation type="journal article" date="2016" name="Nat. Genet.">
        <title>A high-quality carrot genome assembly provides new insights into carotenoid accumulation and asterid genome evolution.</title>
        <authorList>
            <person name="Iorizzo M."/>
            <person name="Ellison S."/>
            <person name="Senalik D."/>
            <person name="Zeng P."/>
            <person name="Satapoomin P."/>
            <person name="Huang J."/>
            <person name="Bowman M."/>
            <person name="Iovene M."/>
            <person name="Sanseverino W."/>
            <person name="Cavagnaro P."/>
            <person name="Yildiz M."/>
            <person name="Macko-Podgorni A."/>
            <person name="Moranska E."/>
            <person name="Grzebelus E."/>
            <person name="Grzebelus D."/>
            <person name="Ashrafi H."/>
            <person name="Zheng Z."/>
            <person name="Cheng S."/>
            <person name="Spooner D."/>
            <person name="Van Deynze A."/>
            <person name="Simon P."/>
        </authorList>
    </citation>
    <scope>NUCLEOTIDE SEQUENCE</scope>
    <source>
        <tissue evidence="5">Leaf</tissue>
    </source>
</reference>
<evidence type="ECO:0000313" key="5">
    <source>
        <dbReference type="EMBL" id="WOG91640.1"/>
    </source>
</evidence>
<comment type="similarity">
    <text evidence="1">Belongs to the STIG1 family.</text>
</comment>
<dbReference type="Pfam" id="PF04885">
    <property type="entry name" value="Stig1"/>
    <property type="match status" value="1"/>
</dbReference>
<proteinExistence type="inferred from homology"/>
<feature type="signal peptide" evidence="4">
    <location>
        <begin position="1"/>
        <end position="23"/>
    </location>
</feature>
<evidence type="ECO:0000256" key="3">
    <source>
        <dbReference type="SAM" id="MobiDB-lite"/>
    </source>
</evidence>
<feature type="chain" id="PRO_5043365969" evidence="4">
    <location>
        <begin position="24"/>
        <end position="207"/>
    </location>
</feature>
<sequence length="207" mass="22924">MMLLATCFSFLIILSQLILLVPAAEPGTHIPQTGILHNVTNVSSSTAPPSSKSTSSRWLKKVSINQRPTGCWNKPWICNQGEFPPKIKKLCCLNRCIDVTSDVNNCGLCGIRCPYTWQCCRGICIDTNINPFHCGKCDHRCPFFSLCIYGMCGYAQPLPPFPFPPKPPKPFPPKPPIPPKPFPPKPPKPFPPKPPHQPVASQLRPSE</sequence>
<gene>
    <name evidence="5" type="ORF">DCAR_0310890</name>
</gene>
<evidence type="ECO:0000256" key="1">
    <source>
        <dbReference type="ARBA" id="ARBA00006010"/>
    </source>
</evidence>
<evidence type="ECO:0000313" key="6">
    <source>
        <dbReference type="Proteomes" id="UP000077755"/>
    </source>
</evidence>
<accession>A0A166A903</accession>
<feature type="compositionally biased region" description="Pro residues" evidence="3">
    <location>
        <begin position="165"/>
        <end position="197"/>
    </location>
</feature>
<dbReference type="EMBL" id="CP093345">
    <property type="protein sequence ID" value="WOG91640.1"/>
    <property type="molecule type" value="Genomic_DNA"/>
</dbReference>
<dbReference type="PANTHER" id="PTHR33227:SF48">
    <property type="entry name" value="STIGMA-SPECIFIC STIG1-LIKE PROTEIN 4"/>
    <property type="match status" value="1"/>
</dbReference>
<dbReference type="PANTHER" id="PTHR33227">
    <property type="entry name" value="STIGMA-SPECIFIC STIG1-LIKE PROTEIN 3"/>
    <property type="match status" value="1"/>
</dbReference>
<dbReference type="Proteomes" id="UP000077755">
    <property type="component" value="Chromosome 3"/>
</dbReference>
<protein>
    <submittedName>
        <fullName evidence="5">Uncharacterized protein</fullName>
    </submittedName>
</protein>
<keyword evidence="2 4" id="KW-0732">Signal</keyword>
<dbReference type="AlphaFoldDB" id="A0A166A903"/>
<keyword evidence="6" id="KW-1185">Reference proteome</keyword>
<feature type="region of interest" description="Disordered" evidence="3">
    <location>
        <begin position="165"/>
        <end position="207"/>
    </location>
</feature>
<dbReference type="OMA" id="RPWICNE"/>
<evidence type="ECO:0000256" key="2">
    <source>
        <dbReference type="ARBA" id="ARBA00022729"/>
    </source>
</evidence>
<dbReference type="Gramene" id="KZN00892">
    <property type="protein sequence ID" value="KZN00892"/>
    <property type="gene ID" value="DCAR_009646"/>
</dbReference>
<name>A0A166A903_DAUCS</name>
<dbReference type="InterPro" id="IPR006969">
    <property type="entry name" value="Stig-like"/>
</dbReference>
<reference evidence="5" key="2">
    <citation type="submission" date="2022-03" db="EMBL/GenBank/DDBJ databases">
        <title>Draft title - Genomic analysis of global carrot germplasm unveils the trajectory of domestication and the origin of high carotenoid orange carrot.</title>
        <authorList>
            <person name="Iorizzo M."/>
            <person name="Ellison S."/>
            <person name="Senalik D."/>
            <person name="Macko-Podgorni A."/>
            <person name="Grzebelus D."/>
            <person name="Bostan H."/>
            <person name="Rolling W."/>
            <person name="Curaba J."/>
            <person name="Simon P."/>
        </authorList>
    </citation>
    <scope>NUCLEOTIDE SEQUENCE</scope>
    <source>
        <tissue evidence="5">Leaf</tissue>
    </source>
</reference>
<evidence type="ECO:0000256" key="4">
    <source>
        <dbReference type="SAM" id="SignalP"/>
    </source>
</evidence>
<organism evidence="5 6">
    <name type="scientific">Daucus carota subsp. sativus</name>
    <name type="common">Carrot</name>
    <dbReference type="NCBI Taxonomy" id="79200"/>
    <lineage>
        <taxon>Eukaryota</taxon>
        <taxon>Viridiplantae</taxon>
        <taxon>Streptophyta</taxon>
        <taxon>Embryophyta</taxon>
        <taxon>Tracheophyta</taxon>
        <taxon>Spermatophyta</taxon>
        <taxon>Magnoliopsida</taxon>
        <taxon>eudicotyledons</taxon>
        <taxon>Gunneridae</taxon>
        <taxon>Pentapetalae</taxon>
        <taxon>asterids</taxon>
        <taxon>campanulids</taxon>
        <taxon>Apiales</taxon>
        <taxon>Apiaceae</taxon>
        <taxon>Apioideae</taxon>
        <taxon>Scandiceae</taxon>
        <taxon>Daucinae</taxon>
        <taxon>Daucus</taxon>
        <taxon>Daucus sect. Daucus</taxon>
    </lineage>
</organism>